<dbReference type="AlphaFoldDB" id="A0ABD7G991"/>
<sequence length="77" mass="8488">MAANMATIATTIINSIRVKPDCFFISNILFVLGSWEVPVENYPHVSILSELFDLATEAGVFVNNLSVICENFDINHG</sequence>
<reference evidence="2" key="2">
    <citation type="submission" date="2018-02" db="EMBL/GenBank/DDBJ databases">
        <title>Phenotypic characterization and whole genome analysis of multidrug-resistant, extended-spectrum beta-lactamase-producing bacteria isolated from dogs in Germany.</title>
        <authorList>
            <person name="Williamson C."/>
        </authorList>
    </citation>
    <scope>NUCLEOTIDE SEQUENCE [LARGE SCALE GENOMIC DNA]</scope>
    <source>
        <strain evidence="2">AFG_SD03_1510_Ahy_093</strain>
    </source>
</reference>
<gene>
    <name evidence="1" type="ORF">C6C11_09325</name>
</gene>
<proteinExistence type="predicted"/>
<protein>
    <submittedName>
        <fullName evidence="1">Uncharacterized protein</fullName>
    </submittedName>
</protein>
<name>A0ABD7G991_AERHY</name>
<reference evidence="1 2" key="1">
    <citation type="journal article" date="2018" name="PLoS ONE">
        <title>Phenotypic characterization and whole genome analysis of extended-spectrum beta-lactamase-producing bacteria isolated from dogs in Germany.</title>
        <authorList>
            <person name="Boehmer T."/>
            <person name="Vogler A.J."/>
            <person name="Thomas A."/>
            <person name="Sauer S."/>
            <person name="Hergenroether M."/>
            <person name="Straubinger R.K."/>
            <person name="Birdsell D."/>
            <person name="Keim P."/>
            <person name="Sahl J.W."/>
            <person name="Williamson C.H."/>
            <person name="Riehm J.M."/>
        </authorList>
    </citation>
    <scope>NUCLEOTIDE SEQUENCE [LARGE SCALE GENOMIC DNA]</scope>
    <source>
        <strain evidence="1 2">AFG_SD03_1510_Ahy_093</strain>
    </source>
</reference>
<evidence type="ECO:0000313" key="1">
    <source>
        <dbReference type="EMBL" id="RCF50164.1"/>
    </source>
</evidence>
<accession>A0ABD7G991</accession>
<dbReference type="EMBL" id="PUTQ01000011">
    <property type="protein sequence ID" value="RCF50164.1"/>
    <property type="molecule type" value="Genomic_DNA"/>
</dbReference>
<comment type="caution">
    <text evidence="1">The sequence shown here is derived from an EMBL/GenBank/DDBJ whole genome shotgun (WGS) entry which is preliminary data.</text>
</comment>
<dbReference type="Proteomes" id="UP000253075">
    <property type="component" value="Unassembled WGS sequence"/>
</dbReference>
<organism evidence="1 2">
    <name type="scientific">Aeromonas hydrophila</name>
    <dbReference type="NCBI Taxonomy" id="644"/>
    <lineage>
        <taxon>Bacteria</taxon>
        <taxon>Pseudomonadati</taxon>
        <taxon>Pseudomonadota</taxon>
        <taxon>Gammaproteobacteria</taxon>
        <taxon>Aeromonadales</taxon>
        <taxon>Aeromonadaceae</taxon>
        <taxon>Aeromonas</taxon>
    </lineage>
</organism>
<evidence type="ECO:0000313" key="2">
    <source>
        <dbReference type="Proteomes" id="UP000253075"/>
    </source>
</evidence>